<reference evidence="7 8" key="1">
    <citation type="submission" date="2016-05" db="EMBL/GenBank/DDBJ databases">
        <title>Complete genome sequence of Pseudomonas antarctica PAMC 27494.</title>
        <authorList>
            <person name="Lee J."/>
        </authorList>
    </citation>
    <scope>NUCLEOTIDE SEQUENCE [LARGE SCALE GENOMIC DNA]</scope>
    <source>
        <strain evidence="7 8">PAMC 27494</strain>
    </source>
</reference>
<dbReference type="Pfam" id="PF06188">
    <property type="entry name" value="HrpE"/>
    <property type="match status" value="1"/>
</dbReference>
<evidence type="ECO:0000256" key="5">
    <source>
        <dbReference type="ARBA" id="ARBA00024335"/>
    </source>
</evidence>
<accession>A0A172YVT3</accession>
<evidence type="ECO:0000256" key="1">
    <source>
        <dbReference type="ARBA" id="ARBA00004496"/>
    </source>
</evidence>
<proteinExistence type="inferred from homology"/>
<evidence type="ECO:0000256" key="2">
    <source>
        <dbReference type="ARBA" id="ARBA00022448"/>
    </source>
</evidence>
<evidence type="ECO:0000313" key="7">
    <source>
        <dbReference type="EMBL" id="ANF84172.1"/>
    </source>
</evidence>
<keyword evidence="2" id="KW-0813">Transport</keyword>
<protein>
    <submittedName>
        <fullName evidence="7">Type III secretion apparatus protein RspE</fullName>
    </submittedName>
</protein>
<comment type="similarity">
    <text evidence="5">Belongs to the SctL stator family.</text>
</comment>
<keyword evidence="4" id="KW-0653">Protein transport</keyword>
<evidence type="ECO:0000256" key="3">
    <source>
        <dbReference type="ARBA" id="ARBA00022490"/>
    </source>
</evidence>
<evidence type="ECO:0000313" key="8">
    <source>
        <dbReference type="Proteomes" id="UP000077829"/>
    </source>
</evidence>
<name>A0A172YVT3_9PSED</name>
<dbReference type="GO" id="GO:0005737">
    <property type="term" value="C:cytoplasm"/>
    <property type="evidence" value="ECO:0007669"/>
    <property type="project" value="UniProtKB-SubCell"/>
</dbReference>
<dbReference type="AlphaFoldDB" id="A0A172YVT3"/>
<dbReference type="Proteomes" id="UP000077829">
    <property type="component" value="Chromosome"/>
</dbReference>
<evidence type="ECO:0000256" key="6">
    <source>
        <dbReference type="SAM" id="Coils"/>
    </source>
</evidence>
<dbReference type="GO" id="GO:0030254">
    <property type="term" value="P:protein secretion by the type III secretion system"/>
    <property type="evidence" value="ECO:0007669"/>
    <property type="project" value="InterPro"/>
</dbReference>
<sequence length="199" mass="22596">MLCRRKIDLYDSSAGQAPVLITQEMLRESAQASQMLERAKAQADEVLSQAAEQRDALLEQAHQAFWQRANAQLEEWEHQRQVLCDNLERYATSIADQALCCLLDDIPPAQRLSALIKRLMATQLPNVTATLLCHPQEVESLKQSLAMLDITHWVLRADDRVRPQTLVLETDEGDFRIDWASMRKILLVTEAAFSSERPG</sequence>
<dbReference type="InterPro" id="IPR009335">
    <property type="entry name" value="T3SS_HrpE/ATPase_suE"/>
</dbReference>
<feature type="coiled-coil region" evidence="6">
    <location>
        <begin position="22"/>
        <end position="60"/>
    </location>
</feature>
<dbReference type="STRING" id="219572.A7J50_0728"/>
<dbReference type="PATRIC" id="fig|219572.3.peg.743"/>
<evidence type="ECO:0000256" key="4">
    <source>
        <dbReference type="ARBA" id="ARBA00022927"/>
    </source>
</evidence>
<dbReference type="NCBIfam" id="TIGR02499">
    <property type="entry name" value="HrpE_YscL_not"/>
    <property type="match status" value="1"/>
</dbReference>
<comment type="subcellular location">
    <subcellularLocation>
        <location evidence="1">Cytoplasm</location>
    </subcellularLocation>
</comment>
<organism evidence="7 8">
    <name type="scientific">Pseudomonas antarctica</name>
    <dbReference type="NCBI Taxonomy" id="219572"/>
    <lineage>
        <taxon>Bacteria</taxon>
        <taxon>Pseudomonadati</taxon>
        <taxon>Pseudomonadota</taxon>
        <taxon>Gammaproteobacteria</taxon>
        <taxon>Pseudomonadales</taxon>
        <taxon>Pseudomonadaceae</taxon>
        <taxon>Pseudomonas</taxon>
    </lineage>
</organism>
<dbReference type="RefSeq" id="WP_064450597.1">
    <property type="nucleotide sequence ID" value="NZ_CP015600.1"/>
</dbReference>
<dbReference type="EMBL" id="CP015600">
    <property type="protein sequence ID" value="ANF84172.1"/>
    <property type="molecule type" value="Genomic_DNA"/>
</dbReference>
<keyword evidence="3" id="KW-0963">Cytoplasm</keyword>
<dbReference type="KEGG" id="panr:A7J50_0728"/>
<keyword evidence="6" id="KW-0175">Coiled coil</keyword>
<dbReference type="InterPro" id="IPR012842">
    <property type="entry name" value="T3SS_SctL/SctL2"/>
</dbReference>
<gene>
    <name evidence="7" type="ORF">A7J50_0728</name>
</gene>